<feature type="domain" description="MaoC-like" evidence="1">
    <location>
        <begin position="17"/>
        <end position="118"/>
    </location>
</feature>
<dbReference type="CDD" id="cd03454">
    <property type="entry name" value="YdeM"/>
    <property type="match status" value="1"/>
</dbReference>
<dbReference type="InterPro" id="IPR052342">
    <property type="entry name" value="MCH/BMMD"/>
</dbReference>
<dbReference type="Gene3D" id="3.10.129.10">
    <property type="entry name" value="Hotdog Thioesterase"/>
    <property type="match status" value="1"/>
</dbReference>
<evidence type="ECO:0000313" key="3">
    <source>
        <dbReference type="Proteomes" id="UP001205843"/>
    </source>
</evidence>
<gene>
    <name evidence="2" type="ORF">J2T57_001821</name>
</gene>
<dbReference type="InterPro" id="IPR029069">
    <property type="entry name" value="HotDog_dom_sf"/>
</dbReference>
<organism evidence="2 3">
    <name type="scientific">Natronocella acetinitrilica</name>
    <dbReference type="NCBI Taxonomy" id="414046"/>
    <lineage>
        <taxon>Bacteria</taxon>
        <taxon>Pseudomonadati</taxon>
        <taxon>Pseudomonadota</taxon>
        <taxon>Gammaproteobacteria</taxon>
        <taxon>Chromatiales</taxon>
        <taxon>Ectothiorhodospiraceae</taxon>
        <taxon>Natronocella</taxon>
    </lineage>
</organism>
<dbReference type="AlphaFoldDB" id="A0AAE3G5B3"/>
<reference evidence="2" key="1">
    <citation type="submission" date="2022-03" db="EMBL/GenBank/DDBJ databases">
        <title>Genomic Encyclopedia of Type Strains, Phase III (KMG-III): the genomes of soil and plant-associated and newly described type strains.</title>
        <authorList>
            <person name="Whitman W."/>
        </authorList>
    </citation>
    <scope>NUCLEOTIDE SEQUENCE</scope>
    <source>
        <strain evidence="2">ANL 6-2</strain>
    </source>
</reference>
<comment type="caution">
    <text evidence="2">The sequence shown here is derived from an EMBL/GenBank/DDBJ whole genome shotgun (WGS) entry which is preliminary data.</text>
</comment>
<dbReference type="InterPro" id="IPR002539">
    <property type="entry name" value="MaoC-like_dom"/>
</dbReference>
<dbReference type="PANTHER" id="PTHR43664">
    <property type="entry name" value="MONOAMINE OXIDASE-RELATED"/>
    <property type="match status" value="1"/>
</dbReference>
<sequence length="165" mass="18203">MAETFQHGPMYLEDLQPGMRFRAPTWPVTETDIIRFASEFDPQPHHVDPQAAKSSFFGGLAASGWHTAAMIMGMAMRSDLQMSGGQVGIGVENLTFSKAVRPGDVLSLDIEILAVRPSRSRPGQGIFKARWRCTNQHGETVMEITPTVLAQTRAGREQRSTETES</sequence>
<dbReference type="SUPFAM" id="SSF54637">
    <property type="entry name" value="Thioesterase/thiol ester dehydrase-isomerase"/>
    <property type="match status" value="1"/>
</dbReference>
<proteinExistence type="predicted"/>
<evidence type="ECO:0000259" key="1">
    <source>
        <dbReference type="Pfam" id="PF01575"/>
    </source>
</evidence>
<dbReference type="PANTHER" id="PTHR43664:SF1">
    <property type="entry name" value="BETA-METHYLMALYL-COA DEHYDRATASE"/>
    <property type="match status" value="1"/>
</dbReference>
<name>A0AAE3G5B3_9GAMM</name>
<protein>
    <submittedName>
        <fullName evidence="2">Acyl dehydratase</fullName>
    </submittedName>
</protein>
<evidence type="ECO:0000313" key="2">
    <source>
        <dbReference type="EMBL" id="MCP1674683.1"/>
    </source>
</evidence>
<dbReference type="Pfam" id="PF01575">
    <property type="entry name" value="MaoC_dehydratas"/>
    <property type="match status" value="1"/>
</dbReference>
<dbReference type="RefSeq" id="WP_253476912.1">
    <property type="nucleotide sequence ID" value="NZ_JALJXV010000004.1"/>
</dbReference>
<accession>A0AAE3G5B3</accession>
<keyword evidence="3" id="KW-1185">Reference proteome</keyword>
<dbReference type="EMBL" id="JALJXV010000004">
    <property type="protein sequence ID" value="MCP1674683.1"/>
    <property type="molecule type" value="Genomic_DNA"/>
</dbReference>
<dbReference type="Proteomes" id="UP001205843">
    <property type="component" value="Unassembled WGS sequence"/>
</dbReference>